<protein>
    <submittedName>
        <fullName evidence="3">Uncharacterized protein</fullName>
    </submittedName>
</protein>
<feature type="region of interest" description="Disordered" evidence="2">
    <location>
        <begin position="1"/>
        <end position="22"/>
    </location>
</feature>
<keyword evidence="4" id="KW-1185">Reference proteome</keyword>
<name>A0A5N4BJ57_9FLAO</name>
<dbReference type="RefSeq" id="WP_152291436.1">
    <property type="nucleotide sequence ID" value="NZ_VTPV01000022.1"/>
</dbReference>
<feature type="coiled-coil region" evidence="1">
    <location>
        <begin position="39"/>
        <end position="66"/>
    </location>
</feature>
<accession>A0A5N4BJ57</accession>
<proteinExistence type="predicted"/>
<evidence type="ECO:0000256" key="1">
    <source>
        <dbReference type="SAM" id="Coils"/>
    </source>
</evidence>
<reference evidence="3 4" key="1">
    <citation type="journal article" date="2019" name="Stand. Genomic Sci.">
        <title>Draft Whole-Genome Sequence of a Novel Chryseobacterium viscerum Strain Isolated from Fresh Water at Dripping Springs, New Mexico.</title>
        <authorList>
            <person name="Kyndt J.A."/>
            <person name="Moore T.C."/>
        </authorList>
    </citation>
    <scope>NUCLEOTIDE SEQUENCE [LARGE SCALE GENOMIC DNA]</scope>
    <source>
        <strain evidence="3 4">DPS</strain>
    </source>
</reference>
<dbReference type="EMBL" id="VTPV01000022">
    <property type="protein sequence ID" value="KAB1228482.1"/>
    <property type="molecule type" value="Genomic_DNA"/>
</dbReference>
<organism evidence="3 4">
    <name type="scientific">Chryseobacterium viscerum</name>
    <dbReference type="NCBI Taxonomy" id="1037377"/>
    <lineage>
        <taxon>Bacteria</taxon>
        <taxon>Pseudomonadati</taxon>
        <taxon>Bacteroidota</taxon>
        <taxon>Flavobacteriia</taxon>
        <taxon>Flavobacteriales</taxon>
        <taxon>Weeksellaceae</taxon>
        <taxon>Chryseobacterium group</taxon>
        <taxon>Chryseobacterium</taxon>
    </lineage>
</organism>
<gene>
    <name evidence="3" type="ORF">F8D52_22685</name>
</gene>
<evidence type="ECO:0000313" key="3">
    <source>
        <dbReference type="EMBL" id="KAB1228482.1"/>
    </source>
</evidence>
<keyword evidence="1" id="KW-0175">Coiled coil</keyword>
<comment type="caution">
    <text evidence="3">The sequence shown here is derived from an EMBL/GenBank/DDBJ whole genome shotgun (WGS) entry which is preliminary data.</text>
</comment>
<feature type="compositionally biased region" description="Basic and acidic residues" evidence="2">
    <location>
        <begin position="1"/>
        <end position="16"/>
    </location>
</feature>
<dbReference type="Proteomes" id="UP000326384">
    <property type="component" value="Unassembled WGS sequence"/>
</dbReference>
<evidence type="ECO:0000256" key="2">
    <source>
        <dbReference type="SAM" id="MobiDB-lite"/>
    </source>
</evidence>
<sequence>MDKDVFKNMSPKDRSDNLQAMAHSTEETSYFKALTQEELDEKRETLVENEIKLSKLEVEKKKFMAENKRKADSIKKEKGSLLSAIDTRHEEIEGVLYHVDDQDNGLMYSFDANGEFISSRRLKPDEKVASMFSINQQQKIQ</sequence>
<evidence type="ECO:0000313" key="4">
    <source>
        <dbReference type="Proteomes" id="UP000326384"/>
    </source>
</evidence>